<keyword evidence="2" id="KW-1185">Reference proteome</keyword>
<evidence type="ECO:0000313" key="1">
    <source>
        <dbReference type="EMBL" id="MFC5853804.1"/>
    </source>
</evidence>
<name>A0ABW1DZS4_9ACTN</name>
<proteinExistence type="predicted"/>
<evidence type="ECO:0000313" key="2">
    <source>
        <dbReference type="Proteomes" id="UP001596180"/>
    </source>
</evidence>
<evidence type="ECO:0008006" key="3">
    <source>
        <dbReference type="Google" id="ProtNLM"/>
    </source>
</evidence>
<dbReference type="Proteomes" id="UP001596180">
    <property type="component" value="Unassembled WGS sequence"/>
</dbReference>
<gene>
    <name evidence="1" type="ORF">ACFPZI_18950</name>
</gene>
<dbReference type="EMBL" id="JBHSOA010000041">
    <property type="protein sequence ID" value="MFC5853804.1"/>
    <property type="molecule type" value="Genomic_DNA"/>
</dbReference>
<organism evidence="1 2">
    <name type="scientific">Streptomyces chlorus</name>
    <dbReference type="NCBI Taxonomy" id="887452"/>
    <lineage>
        <taxon>Bacteria</taxon>
        <taxon>Bacillati</taxon>
        <taxon>Actinomycetota</taxon>
        <taxon>Actinomycetes</taxon>
        <taxon>Kitasatosporales</taxon>
        <taxon>Streptomycetaceae</taxon>
        <taxon>Streptomyces</taxon>
    </lineage>
</organism>
<sequence>MPFDNKASEQTIRMAKVRQKISDGWRTMLGAERFFAVRGYLSTAAKQGRNRLDAITRPFDGRGVWVPIPA</sequence>
<protein>
    <recommendedName>
        <fullName evidence="3">Transposase</fullName>
    </recommendedName>
</protein>
<comment type="caution">
    <text evidence="1">The sequence shown here is derived from an EMBL/GenBank/DDBJ whole genome shotgun (WGS) entry which is preliminary data.</text>
</comment>
<reference evidence="2" key="1">
    <citation type="journal article" date="2019" name="Int. J. Syst. Evol. Microbiol.">
        <title>The Global Catalogue of Microorganisms (GCM) 10K type strain sequencing project: providing services to taxonomists for standard genome sequencing and annotation.</title>
        <authorList>
            <consortium name="The Broad Institute Genomics Platform"/>
            <consortium name="The Broad Institute Genome Sequencing Center for Infectious Disease"/>
            <person name="Wu L."/>
            <person name="Ma J."/>
        </authorList>
    </citation>
    <scope>NUCLEOTIDE SEQUENCE [LARGE SCALE GENOMIC DNA]</scope>
    <source>
        <strain evidence="2">JCM 10411</strain>
    </source>
</reference>
<accession>A0ABW1DZS4</accession>
<dbReference type="RefSeq" id="WP_063793876.1">
    <property type="nucleotide sequence ID" value="NZ_JBHSOA010000041.1"/>
</dbReference>